<proteinExistence type="predicted"/>
<comment type="caution">
    <text evidence="1">The sequence shown here is derived from an EMBL/GenBank/DDBJ whole genome shotgun (WGS) entry which is preliminary data.</text>
</comment>
<organism evidence="1 2">
    <name type="scientific">Dallia pectoralis</name>
    <name type="common">Alaska blackfish</name>
    <dbReference type="NCBI Taxonomy" id="75939"/>
    <lineage>
        <taxon>Eukaryota</taxon>
        <taxon>Metazoa</taxon>
        <taxon>Chordata</taxon>
        <taxon>Craniata</taxon>
        <taxon>Vertebrata</taxon>
        <taxon>Euteleostomi</taxon>
        <taxon>Actinopterygii</taxon>
        <taxon>Neopterygii</taxon>
        <taxon>Teleostei</taxon>
        <taxon>Protacanthopterygii</taxon>
        <taxon>Esociformes</taxon>
        <taxon>Umbridae</taxon>
        <taxon>Dallia</taxon>
    </lineage>
</organism>
<gene>
    <name evidence="1" type="ORF">DPEC_G00068450</name>
</gene>
<dbReference type="EMBL" id="CM055733">
    <property type="protein sequence ID" value="KAJ8009848.1"/>
    <property type="molecule type" value="Genomic_DNA"/>
</dbReference>
<reference evidence="1" key="1">
    <citation type="submission" date="2021-05" db="EMBL/GenBank/DDBJ databases">
        <authorList>
            <person name="Pan Q."/>
            <person name="Jouanno E."/>
            <person name="Zahm M."/>
            <person name="Klopp C."/>
            <person name="Cabau C."/>
            <person name="Louis A."/>
            <person name="Berthelot C."/>
            <person name="Parey E."/>
            <person name="Roest Crollius H."/>
            <person name="Montfort J."/>
            <person name="Robinson-Rechavi M."/>
            <person name="Bouchez O."/>
            <person name="Lampietro C."/>
            <person name="Lopez Roques C."/>
            <person name="Donnadieu C."/>
            <person name="Postlethwait J."/>
            <person name="Bobe J."/>
            <person name="Dillon D."/>
            <person name="Chandos A."/>
            <person name="von Hippel F."/>
            <person name="Guiguen Y."/>
        </authorList>
    </citation>
    <scope>NUCLEOTIDE SEQUENCE</scope>
    <source>
        <strain evidence="1">YG-Jan2019</strain>
    </source>
</reference>
<sequence length="238" mass="26676">MSRCTSWAPGEDRCFTPCSAMKTAATVVSSWRVRSCGRIARCHCPCALSVSTTKHGPGQRVGFHDIRSNLWVSGPARALVLKTDSAGVRVTCVQISVRLVMRPHDLVLIPCVPPASLRRWDCETLRDLTSVVAIGSTTLTFSLFTSWPDLSDRLCVFPSRNDAKGDMVSVRRDMHDTPVPDMRLWLPFTAQWSVHRDFVENEGSSHERKDCWVQWSADITQFSSVWWRTVELGGPLCP</sequence>
<evidence type="ECO:0000313" key="2">
    <source>
        <dbReference type="Proteomes" id="UP001157502"/>
    </source>
</evidence>
<keyword evidence="2" id="KW-1185">Reference proteome</keyword>
<protein>
    <submittedName>
        <fullName evidence="1">Uncharacterized protein</fullName>
    </submittedName>
</protein>
<accession>A0ACC2H2U6</accession>
<name>A0ACC2H2U6_DALPE</name>
<dbReference type="Proteomes" id="UP001157502">
    <property type="component" value="Chromosome 6"/>
</dbReference>
<evidence type="ECO:0000313" key="1">
    <source>
        <dbReference type="EMBL" id="KAJ8009848.1"/>
    </source>
</evidence>